<accession>A0A177MKK1</accession>
<dbReference type="AlphaFoldDB" id="A0A177MKK1"/>
<reference evidence="3 4" key="1">
    <citation type="submission" date="2016-03" db="EMBL/GenBank/DDBJ databases">
        <authorList>
            <person name="Ploux O."/>
        </authorList>
    </citation>
    <scope>NUCLEOTIDE SEQUENCE [LARGE SCALE GENOMIC DNA]</scope>
    <source>
        <strain evidence="3 4">R-45371</strain>
    </source>
</reference>
<comment type="caution">
    <text evidence="3">The sequence shown here is derived from an EMBL/GenBank/DDBJ whole genome shotgun (WGS) entry which is preliminary data.</text>
</comment>
<feature type="chain" id="PRO_5008068168" description="PEP-CTERM sorting domain-containing protein" evidence="2">
    <location>
        <begin position="28"/>
        <end position="224"/>
    </location>
</feature>
<dbReference type="Proteomes" id="UP000077763">
    <property type="component" value="Unassembled WGS sequence"/>
</dbReference>
<evidence type="ECO:0000313" key="3">
    <source>
        <dbReference type="EMBL" id="OAI05954.1"/>
    </source>
</evidence>
<keyword evidence="2" id="KW-0732">Signal</keyword>
<dbReference type="RefSeq" id="WP_064036116.1">
    <property type="nucleotide sequence ID" value="NZ_LUUH01000038.1"/>
</dbReference>
<evidence type="ECO:0000256" key="2">
    <source>
        <dbReference type="SAM" id="SignalP"/>
    </source>
</evidence>
<organism evidence="3 4">
    <name type="scientific">Methylomonas methanica</name>
    <dbReference type="NCBI Taxonomy" id="421"/>
    <lineage>
        <taxon>Bacteria</taxon>
        <taxon>Pseudomonadati</taxon>
        <taxon>Pseudomonadota</taxon>
        <taxon>Gammaproteobacteria</taxon>
        <taxon>Methylococcales</taxon>
        <taxon>Methylococcaceae</taxon>
        <taxon>Methylomonas</taxon>
    </lineage>
</organism>
<evidence type="ECO:0000256" key="1">
    <source>
        <dbReference type="SAM" id="Phobius"/>
    </source>
</evidence>
<feature type="transmembrane region" description="Helical" evidence="1">
    <location>
        <begin position="198"/>
        <end position="217"/>
    </location>
</feature>
<keyword evidence="1" id="KW-0812">Transmembrane</keyword>
<proteinExistence type="predicted"/>
<keyword evidence="1" id="KW-0472">Membrane</keyword>
<evidence type="ECO:0000313" key="4">
    <source>
        <dbReference type="Proteomes" id="UP000077763"/>
    </source>
</evidence>
<feature type="signal peptide" evidence="2">
    <location>
        <begin position="1"/>
        <end position="27"/>
    </location>
</feature>
<keyword evidence="1" id="KW-1133">Transmembrane helix</keyword>
<protein>
    <recommendedName>
        <fullName evidence="5">PEP-CTERM sorting domain-containing protein</fullName>
    </recommendedName>
</protein>
<evidence type="ECO:0008006" key="5">
    <source>
        <dbReference type="Google" id="ProtNLM"/>
    </source>
</evidence>
<sequence length="224" mass="23380">MNAKHLQKNLAPLLLSLGLTLSGQSQAGILTIDNFSHSQTVFDDGGSAGSSSDTVSALTGTDLSNATRTFIAEASGTRLANTTEIVSGGNQLIISNDGRSAGGASILWNFDPLDLTAHGNAILLEVLTIDLGVNVEMVANGSSSSGIQTFTSNSNYLISFSNFTDPAVFANLHSFRLNFTGPEKWDGQFRLLTTTTPVPVPAAFGLMGSALLSLIAVSRRKSLS</sequence>
<dbReference type="EMBL" id="LUUH01000038">
    <property type="protein sequence ID" value="OAI05954.1"/>
    <property type="molecule type" value="Genomic_DNA"/>
</dbReference>
<name>A0A177MKK1_METMH</name>
<gene>
    <name evidence="3" type="ORF">A1353_09665</name>
</gene>